<feature type="region of interest" description="Disordered" evidence="1">
    <location>
        <begin position="183"/>
        <end position="220"/>
    </location>
</feature>
<protein>
    <recommendedName>
        <fullName evidence="2">NYN domain-containing protein</fullName>
    </recommendedName>
</protein>
<dbReference type="AlphaFoldDB" id="A0A0G1K4L9"/>
<comment type="caution">
    <text evidence="3">The sequence shown here is derived from an EMBL/GenBank/DDBJ whole genome shotgun (WGS) entry which is preliminary data.</text>
</comment>
<dbReference type="EMBL" id="LCIH01000014">
    <property type="protein sequence ID" value="KKT51212.1"/>
    <property type="molecule type" value="Genomic_DNA"/>
</dbReference>
<feature type="compositionally biased region" description="Basic and acidic residues" evidence="1">
    <location>
        <begin position="186"/>
        <end position="200"/>
    </location>
</feature>
<dbReference type="Proteomes" id="UP000034006">
    <property type="component" value="Unassembled WGS sequence"/>
</dbReference>
<dbReference type="InterPro" id="IPR047140">
    <property type="entry name" value="LabA"/>
</dbReference>
<evidence type="ECO:0000256" key="1">
    <source>
        <dbReference type="SAM" id="MobiDB-lite"/>
    </source>
</evidence>
<reference evidence="3 4" key="1">
    <citation type="journal article" date="2015" name="Nature">
        <title>rRNA introns, odd ribosomes, and small enigmatic genomes across a large radiation of phyla.</title>
        <authorList>
            <person name="Brown C.T."/>
            <person name="Hug L.A."/>
            <person name="Thomas B.C."/>
            <person name="Sharon I."/>
            <person name="Castelle C.J."/>
            <person name="Singh A."/>
            <person name="Wilkins M.J."/>
            <person name="Williams K.H."/>
            <person name="Banfield J.F."/>
        </authorList>
    </citation>
    <scope>NUCLEOTIDE SEQUENCE [LARGE SCALE GENOMIC DNA]</scope>
</reference>
<organism evidence="3 4">
    <name type="scientific">Candidatus Collierbacteria bacterium GW2011_GWB2_44_22</name>
    <dbReference type="NCBI Taxonomy" id="1618387"/>
    <lineage>
        <taxon>Bacteria</taxon>
        <taxon>Candidatus Collieribacteriota</taxon>
    </lineage>
</organism>
<sequence>MDKKKSQDRQVVYAFIDSQNLNLGVRNDIRTADGKHFRYKGWNLDFGKFYEYLRSDLHVQKAFIFIGYMPDNQELYDALKQDGFELIYKPILEILNKEATDIKIKGNIDAEMVLHAMINYQKYDKAIIVSGDGDFFCLEEYLEQNGKLGKIIVPNKWNYSSLIEKYSSYFITMSDLRKKLSYTRKKQTDRPKKEALKETASEPSESVVAGDGKGPKYFGM</sequence>
<dbReference type="Pfam" id="PF01936">
    <property type="entry name" value="NYN"/>
    <property type="match status" value="1"/>
</dbReference>
<dbReference type="Gene3D" id="3.40.50.1010">
    <property type="entry name" value="5'-nuclease"/>
    <property type="match status" value="1"/>
</dbReference>
<dbReference type="GO" id="GO:0004540">
    <property type="term" value="F:RNA nuclease activity"/>
    <property type="evidence" value="ECO:0007669"/>
    <property type="project" value="InterPro"/>
</dbReference>
<dbReference type="PANTHER" id="PTHR35458">
    <property type="entry name" value="SLR0755 PROTEIN"/>
    <property type="match status" value="1"/>
</dbReference>
<accession>A0A0G1K4L9</accession>
<dbReference type="STRING" id="1618387.UW44_C0014G0004"/>
<evidence type="ECO:0000313" key="4">
    <source>
        <dbReference type="Proteomes" id="UP000034006"/>
    </source>
</evidence>
<gene>
    <name evidence="3" type="ORF">UW44_C0014G0004</name>
</gene>
<feature type="domain" description="NYN" evidence="2">
    <location>
        <begin position="15"/>
        <end position="156"/>
    </location>
</feature>
<proteinExistence type="predicted"/>
<evidence type="ECO:0000313" key="3">
    <source>
        <dbReference type="EMBL" id="KKT51212.1"/>
    </source>
</evidence>
<dbReference type="InterPro" id="IPR021139">
    <property type="entry name" value="NYN"/>
</dbReference>
<dbReference type="PANTHER" id="PTHR35458:SF8">
    <property type="entry name" value="SLR0650 PROTEIN"/>
    <property type="match status" value="1"/>
</dbReference>
<name>A0A0G1K4L9_9BACT</name>
<evidence type="ECO:0000259" key="2">
    <source>
        <dbReference type="Pfam" id="PF01936"/>
    </source>
</evidence>